<sequence length="381" mass="43107">MLERESEKGTIAQRQEDPPASIGNSITTGSHQAQPNGNLVDPSTEEIDQQERHHHKSIRSPGTTSTSLFFKDALTTPFSNSTPTPSPPDTFSDDEELDEDEFVPAITLTSEDKARIRTPWLKAIIVKLIGRNIGFNYFMTRIKALWKPTRVISELDLGNHFYIIKFLNDEDLSKVLKEGPWFIGAHFIAVRKWELEFQATHSFIHSTIVWARLTSLLIEFFDRSILQKIGAKLGTLLKIDVHIENGNKGRFARLCIQVDLSKPLIAKIKIGTITQRVSYEGISSICFDCGRLGYKRGNCNISFSTNSHLPLANPPLNTPTNTTPTISSETHFGPWMLVERHRKTTNRPLNHHLFRRKTDTSIHHPVWQKNTKPSTPEPSAV</sequence>
<dbReference type="EMBL" id="CM045771">
    <property type="protein sequence ID" value="KAI7987656.1"/>
    <property type="molecule type" value="Genomic_DNA"/>
</dbReference>
<gene>
    <name evidence="1" type="ORF">LOK49_LG13G02972</name>
</gene>
<proteinExistence type="predicted"/>
<evidence type="ECO:0000313" key="1">
    <source>
        <dbReference type="EMBL" id="KAI7987656.1"/>
    </source>
</evidence>
<name>A0ACC0FFY6_9ERIC</name>
<comment type="caution">
    <text evidence="1">The sequence shown here is derived from an EMBL/GenBank/DDBJ whole genome shotgun (WGS) entry which is preliminary data.</text>
</comment>
<protein>
    <submittedName>
        <fullName evidence="1">Uncharacterized protein</fullName>
    </submittedName>
</protein>
<accession>A0ACC0FFY6</accession>
<organism evidence="1 2">
    <name type="scientific">Camellia lanceoleosa</name>
    <dbReference type="NCBI Taxonomy" id="1840588"/>
    <lineage>
        <taxon>Eukaryota</taxon>
        <taxon>Viridiplantae</taxon>
        <taxon>Streptophyta</taxon>
        <taxon>Embryophyta</taxon>
        <taxon>Tracheophyta</taxon>
        <taxon>Spermatophyta</taxon>
        <taxon>Magnoliopsida</taxon>
        <taxon>eudicotyledons</taxon>
        <taxon>Gunneridae</taxon>
        <taxon>Pentapetalae</taxon>
        <taxon>asterids</taxon>
        <taxon>Ericales</taxon>
        <taxon>Theaceae</taxon>
        <taxon>Camellia</taxon>
    </lineage>
</organism>
<keyword evidence="2" id="KW-1185">Reference proteome</keyword>
<evidence type="ECO:0000313" key="2">
    <source>
        <dbReference type="Proteomes" id="UP001060215"/>
    </source>
</evidence>
<dbReference type="Proteomes" id="UP001060215">
    <property type="component" value="Chromosome 14"/>
</dbReference>
<reference evidence="1 2" key="1">
    <citation type="journal article" date="2022" name="Plant J.">
        <title>Chromosome-level genome of Camellia lanceoleosa provides a valuable resource for understanding genome evolution and self-incompatibility.</title>
        <authorList>
            <person name="Gong W."/>
            <person name="Xiao S."/>
            <person name="Wang L."/>
            <person name="Liao Z."/>
            <person name="Chang Y."/>
            <person name="Mo W."/>
            <person name="Hu G."/>
            <person name="Li W."/>
            <person name="Zhao G."/>
            <person name="Zhu H."/>
            <person name="Hu X."/>
            <person name="Ji K."/>
            <person name="Xiang X."/>
            <person name="Song Q."/>
            <person name="Yuan D."/>
            <person name="Jin S."/>
            <person name="Zhang L."/>
        </authorList>
    </citation>
    <scope>NUCLEOTIDE SEQUENCE [LARGE SCALE GENOMIC DNA]</scope>
    <source>
        <strain evidence="1">SQ_2022a</strain>
    </source>
</reference>